<evidence type="ECO:0000256" key="15">
    <source>
        <dbReference type="ARBA" id="ARBA00032605"/>
    </source>
</evidence>
<evidence type="ECO:0000256" key="5">
    <source>
        <dbReference type="ARBA" id="ARBA00013200"/>
    </source>
</evidence>
<feature type="transmembrane region" description="Helical" evidence="19">
    <location>
        <begin position="61"/>
        <end position="80"/>
    </location>
</feature>
<evidence type="ECO:0000256" key="16">
    <source>
        <dbReference type="ARBA" id="ARBA00032853"/>
    </source>
</evidence>
<keyword evidence="8" id="KW-0169">Cobalamin biosynthesis</keyword>
<dbReference type="InterPro" id="IPR003805">
    <property type="entry name" value="CobS"/>
</dbReference>
<comment type="catalytic activity">
    <reaction evidence="17">
        <text>alpha-ribazole + adenosylcob(III)inamide-GDP = adenosylcob(III)alamin + GMP + H(+)</text>
        <dbReference type="Rhea" id="RHEA:16049"/>
        <dbReference type="ChEBI" id="CHEBI:10329"/>
        <dbReference type="ChEBI" id="CHEBI:15378"/>
        <dbReference type="ChEBI" id="CHEBI:18408"/>
        <dbReference type="ChEBI" id="CHEBI:58115"/>
        <dbReference type="ChEBI" id="CHEBI:60487"/>
        <dbReference type="EC" id="2.7.8.26"/>
    </reaction>
</comment>
<comment type="similarity">
    <text evidence="4">Belongs to the CobS family.</text>
</comment>
<dbReference type="AlphaFoldDB" id="A0A3B0UW08"/>
<keyword evidence="10 19" id="KW-0812">Transmembrane</keyword>
<evidence type="ECO:0000256" key="14">
    <source>
        <dbReference type="ARBA" id="ARBA00025228"/>
    </source>
</evidence>
<organism evidence="20">
    <name type="scientific">hydrothermal vent metagenome</name>
    <dbReference type="NCBI Taxonomy" id="652676"/>
    <lineage>
        <taxon>unclassified sequences</taxon>
        <taxon>metagenomes</taxon>
        <taxon>ecological metagenomes</taxon>
    </lineage>
</organism>
<comment type="cofactor">
    <cofactor evidence="1">
        <name>Mg(2+)</name>
        <dbReference type="ChEBI" id="CHEBI:18420"/>
    </cofactor>
</comment>
<evidence type="ECO:0000256" key="3">
    <source>
        <dbReference type="ARBA" id="ARBA00004663"/>
    </source>
</evidence>
<name>A0A3B0UW08_9ZZZZ</name>
<feature type="transmembrane region" description="Helical" evidence="19">
    <location>
        <begin position="176"/>
        <end position="209"/>
    </location>
</feature>
<evidence type="ECO:0000256" key="12">
    <source>
        <dbReference type="ARBA" id="ARBA00022989"/>
    </source>
</evidence>
<reference evidence="20" key="1">
    <citation type="submission" date="2018-06" db="EMBL/GenBank/DDBJ databases">
        <authorList>
            <person name="Zhirakovskaya E."/>
        </authorList>
    </citation>
    <scope>NUCLEOTIDE SEQUENCE</scope>
</reference>
<evidence type="ECO:0000256" key="8">
    <source>
        <dbReference type="ARBA" id="ARBA00022573"/>
    </source>
</evidence>
<feature type="transmembrane region" description="Helical" evidence="19">
    <location>
        <begin position="34"/>
        <end position="54"/>
    </location>
</feature>
<evidence type="ECO:0000256" key="19">
    <source>
        <dbReference type="SAM" id="Phobius"/>
    </source>
</evidence>
<dbReference type="PANTHER" id="PTHR34148:SF1">
    <property type="entry name" value="ADENOSYLCOBINAMIDE-GDP RIBAZOLETRANSFERASE"/>
    <property type="match status" value="1"/>
</dbReference>
<evidence type="ECO:0000256" key="9">
    <source>
        <dbReference type="ARBA" id="ARBA00022679"/>
    </source>
</evidence>
<evidence type="ECO:0000256" key="18">
    <source>
        <dbReference type="ARBA" id="ARBA00049504"/>
    </source>
</evidence>
<comment type="function">
    <text evidence="14">Joins adenosylcobinamide-GDP and alpha-ribazole to generate adenosylcobalamin (Ado-cobalamin). Also synthesizes adenosylcobalamin 5'-phosphate from adenosylcobinamide-GDP and alpha-ribazole 5'-phosphate.</text>
</comment>
<dbReference type="Pfam" id="PF02654">
    <property type="entry name" value="CobS"/>
    <property type="match status" value="1"/>
</dbReference>
<dbReference type="EMBL" id="UOEZ01000023">
    <property type="protein sequence ID" value="VAW35288.1"/>
    <property type="molecule type" value="Genomic_DNA"/>
</dbReference>
<proteinExistence type="inferred from homology"/>
<keyword evidence="7" id="KW-1003">Cell membrane</keyword>
<protein>
    <recommendedName>
        <fullName evidence="6">Adenosylcobinamide-GDP ribazoletransferase</fullName>
        <ecNumber evidence="5">2.7.8.26</ecNumber>
    </recommendedName>
    <alternativeName>
        <fullName evidence="16">Cobalamin synthase</fullName>
    </alternativeName>
    <alternativeName>
        <fullName evidence="15">Cobalamin-5'-phosphate synthase</fullName>
    </alternativeName>
</protein>
<feature type="transmembrane region" description="Helical" evidence="19">
    <location>
        <begin position="106"/>
        <end position="122"/>
    </location>
</feature>
<dbReference type="GO" id="GO:0008818">
    <property type="term" value="F:cobalamin 5'-phosphate synthase activity"/>
    <property type="evidence" value="ECO:0007669"/>
    <property type="project" value="InterPro"/>
</dbReference>
<dbReference type="GO" id="GO:0009236">
    <property type="term" value="P:cobalamin biosynthetic process"/>
    <property type="evidence" value="ECO:0007669"/>
    <property type="project" value="UniProtKB-UniPathway"/>
</dbReference>
<dbReference type="EC" id="2.7.8.26" evidence="5"/>
<evidence type="ECO:0000313" key="20">
    <source>
        <dbReference type="EMBL" id="VAW35288.1"/>
    </source>
</evidence>
<dbReference type="PANTHER" id="PTHR34148">
    <property type="entry name" value="ADENOSYLCOBINAMIDE-GDP RIBAZOLETRANSFERASE"/>
    <property type="match status" value="1"/>
</dbReference>
<evidence type="ECO:0000256" key="1">
    <source>
        <dbReference type="ARBA" id="ARBA00001946"/>
    </source>
</evidence>
<dbReference type="NCBIfam" id="TIGR00317">
    <property type="entry name" value="cobS"/>
    <property type="match status" value="1"/>
</dbReference>
<keyword evidence="12 19" id="KW-1133">Transmembrane helix</keyword>
<comment type="subcellular location">
    <subcellularLocation>
        <location evidence="2">Cell membrane</location>
        <topology evidence="2">Multi-pass membrane protein</topology>
    </subcellularLocation>
</comment>
<sequence>MIGSFTAALQFLTLLRLSRNGNEYTPEEFSRSMVFFPVVGALQGLILFIVYIVLGALLSPGLLGAVLVAVLIITNGGLHLDGFVDTVDGLAGGATPERRLEIMRDSAVGAIGVVALVILLILKYESLSSVSVEAAGAIFLFPVIGRWTAVPVAYLANYAREGEGLGRLFSEVKVTTLIYATLITVVPVVVILGLTGLIATVGVFIAAALVTAFFKRKIGGVTGDVMGFQGELGEVLFLIIVIIAGRI</sequence>
<evidence type="ECO:0000256" key="4">
    <source>
        <dbReference type="ARBA" id="ARBA00010561"/>
    </source>
</evidence>
<keyword evidence="13 19" id="KW-0472">Membrane</keyword>
<accession>A0A3B0UW08</accession>
<comment type="catalytic activity">
    <reaction evidence="18">
        <text>alpha-ribazole 5'-phosphate + adenosylcob(III)inamide-GDP = adenosylcob(III)alamin 5'-phosphate + GMP + H(+)</text>
        <dbReference type="Rhea" id="RHEA:23560"/>
        <dbReference type="ChEBI" id="CHEBI:15378"/>
        <dbReference type="ChEBI" id="CHEBI:57918"/>
        <dbReference type="ChEBI" id="CHEBI:58115"/>
        <dbReference type="ChEBI" id="CHEBI:60487"/>
        <dbReference type="ChEBI" id="CHEBI:60493"/>
        <dbReference type="EC" id="2.7.8.26"/>
    </reaction>
</comment>
<evidence type="ECO:0000256" key="13">
    <source>
        <dbReference type="ARBA" id="ARBA00023136"/>
    </source>
</evidence>
<feature type="transmembrane region" description="Helical" evidence="19">
    <location>
        <begin position="134"/>
        <end position="156"/>
    </location>
</feature>
<gene>
    <name evidence="20" type="ORF">MNBD_DELTA02-703</name>
</gene>
<evidence type="ECO:0000256" key="10">
    <source>
        <dbReference type="ARBA" id="ARBA00022692"/>
    </source>
</evidence>
<evidence type="ECO:0000256" key="2">
    <source>
        <dbReference type="ARBA" id="ARBA00004651"/>
    </source>
</evidence>
<comment type="pathway">
    <text evidence="3">Cofactor biosynthesis; adenosylcobalamin biosynthesis; adenosylcobalamin from cob(II)yrinate a,c-diamide: step 7/7.</text>
</comment>
<dbReference type="GO" id="GO:0051073">
    <property type="term" value="F:adenosylcobinamide-GDP ribazoletransferase activity"/>
    <property type="evidence" value="ECO:0007669"/>
    <property type="project" value="UniProtKB-EC"/>
</dbReference>
<dbReference type="HAMAP" id="MF_00719">
    <property type="entry name" value="CobS"/>
    <property type="match status" value="1"/>
</dbReference>
<evidence type="ECO:0000256" key="6">
    <source>
        <dbReference type="ARBA" id="ARBA00015850"/>
    </source>
</evidence>
<keyword evidence="9 20" id="KW-0808">Transferase</keyword>
<evidence type="ECO:0000256" key="7">
    <source>
        <dbReference type="ARBA" id="ARBA00022475"/>
    </source>
</evidence>
<evidence type="ECO:0000256" key="11">
    <source>
        <dbReference type="ARBA" id="ARBA00022842"/>
    </source>
</evidence>
<dbReference type="GO" id="GO:0005886">
    <property type="term" value="C:plasma membrane"/>
    <property type="evidence" value="ECO:0007669"/>
    <property type="project" value="UniProtKB-SubCell"/>
</dbReference>
<keyword evidence="11" id="KW-0460">Magnesium</keyword>
<evidence type="ECO:0000256" key="17">
    <source>
        <dbReference type="ARBA" id="ARBA00048623"/>
    </source>
</evidence>
<dbReference type="UniPathway" id="UPA00148">
    <property type="reaction ID" value="UER00238"/>
</dbReference>